<feature type="non-terminal residue" evidence="8">
    <location>
        <position position="1"/>
    </location>
</feature>
<evidence type="ECO:0000259" key="7">
    <source>
        <dbReference type="PROSITE" id="PS51684"/>
    </source>
</evidence>
<dbReference type="GO" id="GO:0102522">
    <property type="term" value="F:tRNA 4-demethylwyosine alpha-amino-alpha-carboxypropyltransferase activity"/>
    <property type="evidence" value="ECO:0007669"/>
    <property type="project" value="UniProtKB-EC"/>
</dbReference>
<evidence type="ECO:0000256" key="3">
    <source>
        <dbReference type="ARBA" id="ARBA00022679"/>
    </source>
</evidence>
<dbReference type="InterPro" id="IPR056743">
    <property type="entry name" value="TRM5-TYW2-like_MTfase"/>
</dbReference>
<dbReference type="InterPro" id="IPR056744">
    <property type="entry name" value="TRM5/TYW2-like_N"/>
</dbReference>
<dbReference type="Gene3D" id="3.40.50.150">
    <property type="entry name" value="Vaccinia Virus protein VP39"/>
    <property type="match status" value="1"/>
</dbReference>
<proteinExistence type="evidence at transcript level"/>
<dbReference type="AlphaFoldDB" id="A0A069DSQ2"/>
<dbReference type="GO" id="GO:0031591">
    <property type="term" value="P:wybutosine biosynthetic process"/>
    <property type="evidence" value="ECO:0007669"/>
    <property type="project" value="TreeGrafter"/>
</dbReference>
<keyword evidence="3" id="KW-0808">Transferase</keyword>
<dbReference type="GO" id="GO:0030488">
    <property type="term" value="P:tRNA methylation"/>
    <property type="evidence" value="ECO:0007669"/>
    <property type="project" value="TreeGrafter"/>
</dbReference>
<dbReference type="GO" id="GO:0008175">
    <property type="term" value="F:tRNA methyltransferase activity"/>
    <property type="evidence" value="ECO:0007669"/>
    <property type="project" value="TreeGrafter"/>
</dbReference>
<dbReference type="PANTHER" id="PTHR23245">
    <property type="entry name" value="TRNA METHYLTRANSFERASE"/>
    <property type="match status" value="1"/>
</dbReference>
<dbReference type="SUPFAM" id="SSF53335">
    <property type="entry name" value="S-adenosyl-L-methionine-dependent methyltransferases"/>
    <property type="match status" value="1"/>
</dbReference>
<dbReference type="PANTHER" id="PTHR23245:SF25">
    <property type="entry name" value="TRNA WYBUTOSINE-SYNTHESIZING PROTEIN 2 HOMOLOG"/>
    <property type="match status" value="1"/>
</dbReference>
<comment type="pathway">
    <text evidence="1">tRNA modification; wybutosine-tRNA(Phe) biosynthesis.</text>
</comment>
<protein>
    <recommendedName>
        <fullName evidence="2">tRNA(Phe) (4-demethylwyosine(37)-C(7)) aminocarboxypropyltransferase</fullName>
        <ecNumber evidence="2">2.5.1.114</ecNumber>
    </recommendedName>
</protein>
<comment type="catalytic activity">
    <reaction evidence="6">
        <text>4-demethylwyosine(37) in tRNA(Phe) + S-adenosyl-L-methionine = 4-demethyl-7-[(3S)-3-amino-3-carboxypropyl]wyosine(37) in tRNA(Phe) + S-methyl-5'-thioadenosine + H(+)</text>
        <dbReference type="Rhea" id="RHEA:36355"/>
        <dbReference type="Rhea" id="RHEA-COMP:10164"/>
        <dbReference type="Rhea" id="RHEA-COMP:10378"/>
        <dbReference type="ChEBI" id="CHEBI:15378"/>
        <dbReference type="ChEBI" id="CHEBI:17509"/>
        <dbReference type="ChEBI" id="CHEBI:59789"/>
        <dbReference type="ChEBI" id="CHEBI:64315"/>
        <dbReference type="ChEBI" id="CHEBI:73550"/>
        <dbReference type="EC" id="2.5.1.114"/>
    </reaction>
</comment>
<evidence type="ECO:0000256" key="1">
    <source>
        <dbReference type="ARBA" id="ARBA00004797"/>
    </source>
</evidence>
<evidence type="ECO:0000256" key="5">
    <source>
        <dbReference type="ARBA" id="ARBA00022694"/>
    </source>
</evidence>
<evidence type="ECO:0000256" key="6">
    <source>
        <dbReference type="ARBA" id="ARBA00049400"/>
    </source>
</evidence>
<evidence type="ECO:0000313" key="8">
    <source>
        <dbReference type="EMBL" id="JAC86960.1"/>
    </source>
</evidence>
<dbReference type="CDD" id="cd02440">
    <property type="entry name" value="AdoMet_MTases"/>
    <property type="match status" value="1"/>
</dbReference>
<dbReference type="EMBL" id="GBGD01001929">
    <property type="protein sequence ID" value="JAC86960.1"/>
    <property type="molecule type" value="mRNA"/>
</dbReference>
<dbReference type="Gene3D" id="3.30.300.110">
    <property type="entry name" value="Met-10+ protein-like domains"/>
    <property type="match status" value="1"/>
</dbReference>
<dbReference type="GO" id="GO:0005737">
    <property type="term" value="C:cytoplasm"/>
    <property type="evidence" value="ECO:0007669"/>
    <property type="project" value="TreeGrafter"/>
</dbReference>
<dbReference type="Pfam" id="PF25133">
    <property type="entry name" value="TYW2_N_2"/>
    <property type="match status" value="1"/>
</dbReference>
<accession>A0A069DSQ2</accession>
<reference evidence="8" key="1">
    <citation type="journal article" date="2015" name="J. Med. Entomol.">
        <title>A Deep Insight Into the Sialotranscriptome of the Chagas Disease Vector, Panstrongylus megistus (Hemiptera: Heteroptera).</title>
        <authorList>
            <person name="Ribeiro J.M."/>
            <person name="Schwarz A."/>
            <person name="Francischetti I.M."/>
        </authorList>
    </citation>
    <scope>NUCLEOTIDE SEQUENCE</scope>
    <source>
        <tissue evidence="8">Salivary glands</tissue>
    </source>
</reference>
<organism evidence="8">
    <name type="scientific">Panstrongylus megistus</name>
    <dbReference type="NCBI Taxonomy" id="65343"/>
    <lineage>
        <taxon>Eukaryota</taxon>
        <taxon>Metazoa</taxon>
        <taxon>Ecdysozoa</taxon>
        <taxon>Arthropoda</taxon>
        <taxon>Hexapoda</taxon>
        <taxon>Insecta</taxon>
        <taxon>Pterygota</taxon>
        <taxon>Neoptera</taxon>
        <taxon>Paraneoptera</taxon>
        <taxon>Hemiptera</taxon>
        <taxon>Heteroptera</taxon>
        <taxon>Panheteroptera</taxon>
        <taxon>Cimicomorpha</taxon>
        <taxon>Reduviidae</taxon>
        <taxon>Triatominae</taxon>
        <taxon>Panstrongylus</taxon>
    </lineage>
</organism>
<dbReference type="EC" id="2.5.1.114" evidence="2"/>
<dbReference type="InterPro" id="IPR029063">
    <property type="entry name" value="SAM-dependent_MTases_sf"/>
</dbReference>
<keyword evidence="5" id="KW-0819">tRNA processing</keyword>
<evidence type="ECO:0000256" key="4">
    <source>
        <dbReference type="ARBA" id="ARBA00022691"/>
    </source>
</evidence>
<name>A0A069DSQ2_9HEMI</name>
<dbReference type="InterPro" id="IPR030382">
    <property type="entry name" value="MeTrfase_TRM5/TYW2"/>
</dbReference>
<sequence>IKRNYKKMSSKITKHERIRETLICFMKERGCWEEKMNDEIPRSFEKYGSHLLFPETAFANRTWSDAGEDLWKLICKLYNGKAVAIGGSIQNDSYRTPSVRLIYGTTTIVNFVDNHVRYTWDIEKNMFSSGNVNERHRIGRLSCKGEVIVDLFAGIGYFTLPYLVHAEAKFVHACEWNAIAVEALRRNLEHNGVANRCRIYEGDNREVSPRKVADRVNIGIIPSSEDYWQVACEALSDKGGILYVHQNVTSKFNCRNHCDICENVKVEFNLNCYEKFQSALECHIENNTYIWNQVHSYQISCKKEEWFHFAVHIIHSISSIINTIHSNIWKVIVKEIFKVKSYAPHIDHIVYTVHCFPP</sequence>
<feature type="domain" description="SAM-dependent methyltransferase TRM5/TYW2-type" evidence="7">
    <location>
        <begin position="44"/>
        <end position="357"/>
    </location>
</feature>
<evidence type="ECO:0000256" key="2">
    <source>
        <dbReference type="ARBA" id="ARBA00012265"/>
    </source>
</evidence>
<dbReference type="PROSITE" id="PS51684">
    <property type="entry name" value="SAM_MT_TRM5_TYW2"/>
    <property type="match status" value="1"/>
</dbReference>
<dbReference type="Pfam" id="PF02475">
    <property type="entry name" value="TRM5-TYW2_MTfase"/>
    <property type="match status" value="1"/>
</dbReference>
<keyword evidence="4" id="KW-0949">S-adenosyl-L-methionine</keyword>